<dbReference type="OrthoDB" id="1443728at2"/>
<organism evidence="2 3">
    <name type="scientific">Flavobacterium psychrotolerans</name>
    <dbReference type="NCBI Taxonomy" id="2169410"/>
    <lineage>
        <taxon>Bacteria</taxon>
        <taxon>Pseudomonadati</taxon>
        <taxon>Bacteroidota</taxon>
        <taxon>Flavobacteriia</taxon>
        <taxon>Flavobacteriales</taxon>
        <taxon>Flavobacteriaceae</taxon>
        <taxon>Flavobacterium</taxon>
    </lineage>
</organism>
<dbReference type="AlphaFoldDB" id="A0A2U1JN18"/>
<sequence length="206" mass="23564">MKFNCSRILFLFLSLVCFSTSLTFVSCNDNAEKRDAENMKDAKKKEIIFENINKGWNFSNPRLVPASQSIVNKWNEWRQFVEELNLKPKSSIGAFQKKAKTLSKKVSDLNNTIPAPFNKPEIKSRISVLTTKINAINLFINLDDIPDQKVVTLVSEINQEMLSLTQQMDEIIRKNAIPKEEGESDMIRMLDTSRAIPSVKKDKILP</sequence>
<proteinExistence type="predicted"/>
<comment type="caution">
    <text evidence="2">The sequence shown here is derived from an EMBL/GenBank/DDBJ whole genome shotgun (WGS) entry which is preliminary data.</text>
</comment>
<feature type="signal peptide" evidence="1">
    <location>
        <begin position="1"/>
        <end position="23"/>
    </location>
</feature>
<evidence type="ECO:0000313" key="2">
    <source>
        <dbReference type="EMBL" id="PWA06561.1"/>
    </source>
</evidence>
<dbReference type="Proteomes" id="UP000245449">
    <property type="component" value="Unassembled WGS sequence"/>
</dbReference>
<reference evidence="2 3" key="1">
    <citation type="submission" date="2018-04" db="EMBL/GenBank/DDBJ databases">
        <title>Flavobacterium sp. nov., isolated from glacier ice.</title>
        <authorList>
            <person name="Liu Q."/>
            <person name="Xin Y.-H."/>
        </authorList>
    </citation>
    <scope>NUCLEOTIDE SEQUENCE [LARGE SCALE GENOMIC DNA]</scope>
    <source>
        <strain evidence="2 3">RB1R5</strain>
    </source>
</reference>
<feature type="chain" id="PRO_5015600093" description="Lipoprotein" evidence="1">
    <location>
        <begin position="24"/>
        <end position="206"/>
    </location>
</feature>
<evidence type="ECO:0008006" key="4">
    <source>
        <dbReference type="Google" id="ProtNLM"/>
    </source>
</evidence>
<accession>A0A2U1JN18</accession>
<gene>
    <name evidence="2" type="ORF">DB895_03865</name>
</gene>
<dbReference type="EMBL" id="QCZI01000003">
    <property type="protein sequence ID" value="PWA06561.1"/>
    <property type="molecule type" value="Genomic_DNA"/>
</dbReference>
<evidence type="ECO:0000313" key="3">
    <source>
        <dbReference type="Proteomes" id="UP000245449"/>
    </source>
</evidence>
<keyword evidence="1" id="KW-0732">Signal</keyword>
<protein>
    <recommendedName>
        <fullName evidence="4">Lipoprotein</fullName>
    </recommendedName>
</protein>
<keyword evidence="3" id="KW-1185">Reference proteome</keyword>
<evidence type="ECO:0000256" key="1">
    <source>
        <dbReference type="SAM" id="SignalP"/>
    </source>
</evidence>
<dbReference type="PROSITE" id="PS51257">
    <property type="entry name" value="PROKAR_LIPOPROTEIN"/>
    <property type="match status" value="1"/>
</dbReference>
<dbReference type="RefSeq" id="WP_116724035.1">
    <property type="nucleotide sequence ID" value="NZ_QCZI01000003.1"/>
</dbReference>
<name>A0A2U1JN18_9FLAO</name>